<dbReference type="AlphaFoldDB" id="A0A4Z0MDC1"/>
<dbReference type="InterPro" id="IPR043519">
    <property type="entry name" value="NT_sf"/>
</dbReference>
<proteinExistence type="predicted"/>
<evidence type="ECO:0000313" key="4">
    <source>
        <dbReference type="Proteomes" id="UP000298284"/>
    </source>
</evidence>
<keyword evidence="1" id="KW-0051">Antiviral defense</keyword>
<gene>
    <name evidence="3" type="ORF">EU557_23755</name>
</gene>
<keyword evidence="3" id="KW-0808">Transferase</keyword>
<evidence type="ECO:0000313" key="3">
    <source>
        <dbReference type="EMBL" id="TGD77380.1"/>
    </source>
</evidence>
<dbReference type="NCBIfam" id="NF041116">
    <property type="entry name" value="CBASS_cyclase_a"/>
    <property type="match status" value="1"/>
</dbReference>
<dbReference type="SUPFAM" id="SSF81301">
    <property type="entry name" value="Nucleotidyltransferase"/>
    <property type="match status" value="1"/>
</dbReference>
<sequence length="321" mass="35975">MKLDNAQLGHFINRIKLHRDDMGKYRDQIENLRDRLKAKIKDDTSTGMKVTRFVIAGSWKKHTVLRPKGEHPVDVDLVLFVDGDDTLKSDVDKLHDYVAQYLREIYPTKDEGDVEAEGKTKAIKIKFVGTGLEVDIVPVVPDTPSTYVWQPERGGGGRFITSIDKQLDANLKARKQNASYTSIVRALKWWRNRQGLKPGLTSFTIELIAAYLDDTYGAETNIEEGLIRFFQFVSGRNFPVITFPSAINSVPRFTNPVFIADPTNNENNAASKMDNDAWAAVVKAADTAFDGLNIAQSCPTLGATTEEWTELFGPSFTIEEN</sequence>
<dbReference type="OrthoDB" id="8887021at2"/>
<dbReference type="Proteomes" id="UP000298284">
    <property type="component" value="Unassembled WGS sequence"/>
</dbReference>
<feature type="coiled-coil region" evidence="2">
    <location>
        <begin position="15"/>
        <end position="42"/>
    </location>
</feature>
<dbReference type="SUPFAM" id="SSF81631">
    <property type="entry name" value="PAP/OAS1 substrate-binding domain"/>
    <property type="match status" value="1"/>
</dbReference>
<dbReference type="EMBL" id="SRKZ01000009">
    <property type="protein sequence ID" value="TGD77380.1"/>
    <property type="molecule type" value="Genomic_DNA"/>
</dbReference>
<comment type="caution">
    <text evidence="3">The sequence shown here is derived from an EMBL/GenBank/DDBJ whole genome shotgun (WGS) entry which is preliminary data.</text>
</comment>
<dbReference type="Gene3D" id="3.30.460.10">
    <property type="entry name" value="Beta Polymerase, domain 2"/>
    <property type="match status" value="1"/>
</dbReference>
<accession>A0A4Z0MDC1</accession>
<dbReference type="InterPro" id="IPR006116">
    <property type="entry name" value="NT_2-5OAS_ClassI-CCAase"/>
</dbReference>
<name>A0A4Z0MDC1_9BACT</name>
<dbReference type="GO" id="GO:0016779">
    <property type="term" value="F:nucleotidyltransferase activity"/>
    <property type="evidence" value="ECO:0007669"/>
    <property type="project" value="InterPro"/>
</dbReference>
<organism evidence="3 4">
    <name type="scientific">Hymenobacter wooponensis</name>
    <dbReference type="NCBI Taxonomy" id="1525360"/>
    <lineage>
        <taxon>Bacteria</taxon>
        <taxon>Pseudomonadati</taxon>
        <taxon>Bacteroidota</taxon>
        <taxon>Cytophagia</taxon>
        <taxon>Cytophagales</taxon>
        <taxon>Hymenobacteraceae</taxon>
        <taxon>Hymenobacter</taxon>
    </lineage>
</organism>
<keyword evidence="2" id="KW-0175">Coiled coil</keyword>
<dbReference type="InterPro" id="IPR053445">
    <property type="entry name" value="CBASS_cN_synthase"/>
</dbReference>
<evidence type="ECO:0000256" key="1">
    <source>
        <dbReference type="ARBA" id="ARBA00023118"/>
    </source>
</evidence>
<dbReference type="RefSeq" id="WP_135436999.1">
    <property type="nucleotide sequence ID" value="NZ_SRKZ01000009.1"/>
</dbReference>
<evidence type="ECO:0000256" key="2">
    <source>
        <dbReference type="SAM" id="Coils"/>
    </source>
</evidence>
<reference evidence="3 4" key="1">
    <citation type="submission" date="2019-04" db="EMBL/GenBank/DDBJ databases">
        <authorList>
            <person name="Feng G."/>
            <person name="Zhang J."/>
            <person name="Zhu H."/>
        </authorList>
    </citation>
    <scope>NUCLEOTIDE SEQUENCE [LARGE SCALE GENOMIC DNA]</scope>
    <source>
        <strain evidence="3 4">JCM 19491</strain>
    </source>
</reference>
<dbReference type="Pfam" id="PF18144">
    <property type="entry name" value="SMODS"/>
    <property type="match status" value="1"/>
</dbReference>
<dbReference type="CDD" id="cd05400">
    <property type="entry name" value="NT_2-5OAS_ClassI-CCAase"/>
    <property type="match status" value="1"/>
</dbReference>
<keyword evidence="4" id="KW-1185">Reference proteome</keyword>
<protein>
    <submittedName>
        <fullName evidence="3">Nucleotidyltransferase</fullName>
    </submittedName>
</protein>
<dbReference type="GO" id="GO:0051607">
    <property type="term" value="P:defense response to virus"/>
    <property type="evidence" value="ECO:0007669"/>
    <property type="project" value="UniProtKB-KW"/>
</dbReference>